<reference evidence="4" key="1">
    <citation type="journal article" date="2019" name="Int. J. Syst. Evol. Microbiol.">
        <title>The Global Catalogue of Microorganisms (GCM) 10K type strain sequencing project: providing services to taxonomists for standard genome sequencing and annotation.</title>
        <authorList>
            <consortium name="The Broad Institute Genomics Platform"/>
            <consortium name="The Broad Institute Genome Sequencing Center for Infectious Disease"/>
            <person name="Wu L."/>
            <person name="Ma J."/>
        </authorList>
    </citation>
    <scope>NUCLEOTIDE SEQUENCE [LARGE SCALE GENOMIC DNA]</scope>
    <source>
        <strain evidence="4">JCM 17388</strain>
    </source>
</reference>
<protein>
    <recommendedName>
        <fullName evidence="2">DUF4236 domain-containing protein</fullName>
    </recommendedName>
</protein>
<comment type="caution">
    <text evidence="3">The sequence shown here is derived from an EMBL/GenBank/DDBJ whole genome shotgun (WGS) entry which is preliminary data.</text>
</comment>
<proteinExistence type="predicted"/>
<evidence type="ECO:0000313" key="3">
    <source>
        <dbReference type="EMBL" id="GAA4199429.1"/>
    </source>
</evidence>
<evidence type="ECO:0000313" key="4">
    <source>
        <dbReference type="Proteomes" id="UP001501251"/>
    </source>
</evidence>
<dbReference type="InterPro" id="IPR025330">
    <property type="entry name" value="DUF4236"/>
</dbReference>
<organism evidence="3 4">
    <name type="scientific">Streptosporangium oxazolinicum</name>
    <dbReference type="NCBI Taxonomy" id="909287"/>
    <lineage>
        <taxon>Bacteria</taxon>
        <taxon>Bacillati</taxon>
        <taxon>Actinomycetota</taxon>
        <taxon>Actinomycetes</taxon>
        <taxon>Streptosporangiales</taxon>
        <taxon>Streptosporangiaceae</taxon>
        <taxon>Streptosporangium</taxon>
    </lineage>
</organism>
<dbReference type="EMBL" id="BAABAQ010000010">
    <property type="protein sequence ID" value="GAA4199429.1"/>
    <property type="molecule type" value="Genomic_DNA"/>
</dbReference>
<feature type="region of interest" description="Disordered" evidence="1">
    <location>
        <begin position="1"/>
        <end position="27"/>
    </location>
</feature>
<accession>A0ABP8B6M7</accession>
<evidence type="ECO:0000256" key="1">
    <source>
        <dbReference type="SAM" id="MobiDB-lite"/>
    </source>
</evidence>
<dbReference type="Proteomes" id="UP001501251">
    <property type="component" value="Unassembled WGS sequence"/>
</dbReference>
<feature type="domain" description="DUF4236" evidence="2">
    <location>
        <begin position="37"/>
        <end position="87"/>
    </location>
</feature>
<sequence length="103" mass="11558">MGITREPFAGVARSHDTTRRFGKSAESGEFGEKAMGWGYRKSIKVGPFRIDLSPRGVGHSFGSRRFHVTRTPDGRKYVTVNLPGGFHVGKAIGRSSRYRHHHY</sequence>
<gene>
    <name evidence="3" type="ORF">GCM10022252_51140</name>
</gene>
<evidence type="ECO:0000259" key="2">
    <source>
        <dbReference type="Pfam" id="PF14020"/>
    </source>
</evidence>
<keyword evidence="4" id="KW-1185">Reference proteome</keyword>
<dbReference type="Pfam" id="PF14020">
    <property type="entry name" value="DUF4236"/>
    <property type="match status" value="1"/>
</dbReference>
<name>A0ABP8B6M7_9ACTN</name>